<sequence>MTTFTPTKDVTVKQVVNSIMNDYTNATGIACVYVDIKGKERSYKYNFTSFCQFMRSIPQFRDKCNKCDVNGGLETFKNRFCFPYRCHAGLVDFAVPIVSTNQLNGFIVSGQMASEDTRIPQFQNVTEWSDINGMYKRYQDCPHYRYEEIMSASRVLNTLTTCYFPFSDTQLNTLFPTNEIGSEPTRDLSAITRPEICKTVEYVKSHLCCNLTLHSIADEVFLSESYLSKLFKQEMKMNLMQYINQCRIIEAQRMLTQSKWSVDMISRRLGYHRTSYFCKIFKQFTGDTPHAYRKKHEID</sequence>
<keyword evidence="6" id="KW-1185">Reference proteome</keyword>
<dbReference type="PANTHER" id="PTHR43280">
    <property type="entry name" value="ARAC-FAMILY TRANSCRIPTIONAL REGULATOR"/>
    <property type="match status" value="1"/>
</dbReference>
<keyword evidence="1" id="KW-0805">Transcription regulation</keyword>
<keyword evidence="2" id="KW-0238">DNA-binding</keyword>
<feature type="domain" description="HTH araC/xylS-type" evidence="4">
    <location>
        <begin position="197"/>
        <end position="295"/>
    </location>
</feature>
<dbReference type="GO" id="GO:0003700">
    <property type="term" value="F:DNA-binding transcription factor activity"/>
    <property type="evidence" value="ECO:0007669"/>
    <property type="project" value="InterPro"/>
</dbReference>
<dbReference type="AlphaFoldDB" id="A0A1G9SJU7"/>
<evidence type="ECO:0000313" key="5">
    <source>
        <dbReference type="EMBL" id="SDM35692.1"/>
    </source>
</evidence>
<dbReference type="STRING" id="349095.SAMN05660299_00749"/>
<dbReference type="SMART" id="SM00342">
    <property type="entry name" value="HTH_ARAC"/>
    <property type="match status" value="1"/>
</dbReference>
<dbReference type="GO" id="GO:0043565">
    <property type="term" value="F:sequence-specific DNA binding"/>
    <property type="evidence" value="ECO:0007669"/>
    <property type="project" value="InterPro"/>
</dbReference>
<evidence type="ECO:0000259" key="4">
    <source>
        <dbReference type="PROSITE" id="PS01124"/>
    </source>
</evidence>
<proteinExistence type="predicted"/>
<dbReference type="SUPFAM" id="SSF46689">
    <property type="entry name" value="Homeodomain-like"/>
    <property type="match status" value="2"/>
</dbReference>
<keyword evidence="3" id="KW-0804">Transcription</keyword>
<protein>
    <submittedName>
        <fullName evidence="5">Ligand-binding sensor domain-containing protein</fullName>
    </submittedName>
</protein>
<dbReference type="OrthoDB" id="9788446at2"/>
<dbReference type="Pfam" id="PF12833">
    <property type="entry name" value="HTH_18"/>
    <property type="match status" value="1"/>
</dbReference>
<dbReference type="PROSITE" id="PS00041">
    <property type="entry name" value="HTH_ARAC_FAMILY_1"/>
    <property type="match status" value="1"/>
</dbReference>
<dbReference type="InterPro" id="IPR018771">
    <property type="entry name" value="PocR_dom"/>
</dbReference>
<dbReference type="InterPro" id="IPR009057">
    <property type="entry name" value="Homeodomain-like_sf"/>
</dbReference>
<evidence type="ECO:0000313" key="6">
    <source>
        <dbReference type="Proteomes" id="UP000199309"/>
    </source>
</evidence>
<dbReference type="RefSeq" id="WP_091648318.1">
    <property type="nucleotide sequence ID" value="NZ_FNHQ01000005.1"/>
</dbReference>
<evidence type="ECO:0000256" key="3">
    <source>
        <dbReference type="ARBA" id="ARBA00023163"/>
    </source>
</evidence>
<dbReference type="Gene3D" id="1.10.10.60">
    <property type="entry name" value="Homeodomain-like"/>
    <property type="match status" value="2"/>
</dbReference>
<accession>A0A1G9SJU7</accession>
<dbReference type="Proteomes" id="UP000199309">
    <property type="component" value="Unassembled WGS sequence"/>
</dbReference>
<evidence type="ECO:0000256" key="2">
    <source>
        <dbReference type="ARBA" id="ARBA00023125"/>
    </source>
</evidence>
<reference evidence="5 6" key="1">
    <citation type="submission" date="2016-10" db="EMBL/GenBank/DDBJ databases">
        <authorList>
            <person name="de Groot N.N."/>
        </authorList>
    </citation>
    <scope>NUCLEOTIDE SEQUENCE [LARGE SCALE GENOMIC DNA]</scope>
    <source>
        <strain evidence="5 6">DSM 16981</strain>
    </source>
</reference>
<evidence type="ECO:0000256" key="1">
    <source>
        <dbReference type="ARBA" id="ARBA00023015"/>
    </source>
</evidence>
<gene>
    <name evidence="5" type="ORF">SAMN05660299_00749</name>
</gene>
<dbReference type="Pfam" id="PF10114">
    <property type="entry name" value="PocR"/>
    <property type="match status" value="1"/>
</dbReference>
<dbReference type="PROSITE" id="PS01124">
    <property type="entry name" value="HTH_ARAC_FAMILY_2"/>
    <property type="match status" value="1"/>
</dbReference>
<dbReference type="InterPro" id="IPR018060">
    <property type="entry name" value="HTH_AraC"/>
</dbReference>
<dbReference type="EMBL" id="FNHQ01000005">
    <property type="protein sequence ID" value="SDM35692.1"/>
    <property type="molecule type" value="Genomic_DNA"/>
</dbReference>
<dbReference type="InterPro" id="IPR018062">
    <property type="entry name" value="HTH_AraC-typ_CS"/>
</dbReference>
<dbReference type="PANTHER" id="PTHR43280:SF10">
    <property type="entry name" value="REGULATORY PROTEIN POCR"/>
    <property type="match status" value="1"/>
</dbReference>
<name>A0A1G9SJU7_9FIRM</name>
<organism evidence="5 6">
    <name type="scientific">Megasphaera paucivorans</name>
    <dbReference type="NCBI Taxonomy" id="349095"/>
    <lineage>
        <taxon>Bacteria</taxon>
        <taxon>Bacillati</taxon>
        <taxon>Bacillota</taxon>
        <taxon>Negativicutes</taxon>
        <taxon>Veillonellales</taxon>
        <taxon>Veillonellaceae</taxon>
        <taxon>Megasphaera</taxon>
    </lineage>
</organism>